<dbReference type="WBParaSite" id="RSKR_0001093700.1">
    <property type="protein sequence ID" value="RSKR_0001093700.1"/>
    <property type="gene ID" value="RSKR_0001093700"/>
</dbReference>
<protein>
    <submittedName>
        <fullName evidence="2">DUF559 domain-containing protein</fullName>
    </submittedName>
</protein>
<reference evidence="2" key="1">
    <citation type="submission" date="2016-11" db="UniProtKB">
        <authorList>
            <consortium name="WormBaseParasite"/>
        </authorList>
    </citation>
    <scope>IDENTIFICATION</scope>
    <source>
        <strain evidence="2">KR3021</strain>
    </source>
</reference>
<name>A0AC35UGK7_9BILA</name>
<sequence length="224" mass="26645">MEPAEELSEERTWAANFERITTEITFDEKCQIRYDFRCIRKKQFVGKGEMHAVLRFRDGRLMTTKQLEAAFYRKPLTVFRLDCLNIINRYVFENRQLIEGNTNAFDESRRGDIALFNNYTLSGRKLAYSREKSYPDLVGDPDKKGKRWPLSFDFLIGKDLLVEVDGAYHFKLPSRQNRAVKFERQQRYDKLKNKYCEDNGYHLIRISYSRAQEMSAILTHAIRR</sequence>
<proteinExistence type="predicted"/>
<accession>A0AC35UGK7</accession>
<evidence type="ECO:0000313" key="1">
    <source>
        <dbReference type="Proteomes" id="UP000095286"/>
    </source>
</evidence>
<dbReference type="Proteomes" id="UP000095286">
    <property type="component" value="Unplaced"/>
</dbReference>
<evidence type="ECO:0000313" key="2">
    <source>
        <dbReference type="WBParaSite" id="RSKR_0001093700.1"/>
    </source>
</evidence>
<organism evidence="1 2">
    <name type="scientific">Rhabditophanes sp. KR3021</name>
    <dbReference type="NCBI Taxonomy" id="114890"/>
    <lineage>
        <taxon>Eukaryota</taxon>
        <taxon>Metazoa</taxon>
        <taxon>Ecdysozoa</taxon>
        <taxon>Nematoda</taxon>
        <taxon>Chromadorea</taxon>
        <taxon>Rhabditida</taxon>
        <taxon>Tylenchina</taxon>
        <taxon>Panagrolaimomorpha</taxon>
        <taxon>Strongyloidoidea</taxon>
        <taxon>Alloionematidae</taxon>
        <taxon>Rhabditophanes</taxon>
    </lineage>
</organism>